<dbReference type="CDD" id="cd08648">
    <property type="entry name" value="FMT_core_Formyl-FH4-Hydrolase_C"/>
    <property type="match status" value="1"/>
</dbReference>
<dbReference type="NCBIfam" id="TIGR00655">
    <property type="entry name" value="PurU"/>
    <property type="match status" value="1"/>
</dbReference>
<reference evidence="6" key="2">
    <citation type="submission" date="2020-09" db="EMBL/GenBank/DDBJ databases">
        <authorList>
            <person name="Sun Q."/>
            <person name="Zhou Y."/>
        </authorList>
    </citation>
    <scope>NUCLEOTIDE SEQUENCE</scope>
    <source>
        <strain evidence="6">CGMCC 1.15360</strain>
    </source>
</reference>
<keyword evidence="2 3" id="KW-0378">Hydrolase</keyword>
<keyword evidence="3" id="KW-0658">Purine biosynthesis</keyword>
<dbReference type="EC" id="3.5.1.10" evidence="3 4"/>
<dbReference type="InterPro" id="IPR045865">
    <property type="entry name" value="ACT-like_dom_sf"/>
</dbReference>
<dbReference type="PIRSF" id="PIRSF036480">
    <property type="entry name" value="FormyFH4_hydr"/>
    <property type="match status" value="1"/>
</dbReference>
<comment type="similarity">
    <text evidence="3">Belongs to the PurU family.</text>
</comment>
<evidence type="ECO:0000256" key="3">
    <source>
        <dbReference type="HAMAP-Rule" id="MF_01927"/>
    </source>
</evidence>
<evidence type="ECO:0000256" key="1">
    <source>
        <dbReference type="ARBA" id="ARBA00022563"/>
    </source>
</evidence>
<dbReference type="HAMAP" id="MF_01927">
    <property type="entry name" value="PurU"/>
    <property type="match status" value="1"/>
</dbReference>
<accession>A0A916Z561</accession>
<dbReference type="SUPFAM" id="SSF55021">
    <property type="entry name" value="ACT-like"/>
    <property type="match status" value="1"/>
</dbReference>
<dbReference type="CDD" id="cd04875">
    <property type="entry name" value="ACT_F4HF-DF"/>
    <property type="match status" value="1"/>
</dbReference>
<dbReference type="PROSITE" id="PS51671">
    <property type="entry name" value="ACT"/>
    <property type="match status" value="1"/>
</dbReference>
<keyword evidence="7" id="KW-1185">Reference proteome</keyword>
<comment type="catalytic activity">
    <reaction evidence="3">
        <text>(6R)-10-formyltetrahydrofolate + H2O = (6S)-5,6,7,8-tetrahydrofolate + formate + H(+)</text>
        <dbReference type="Rhea" id="RHEA:19833"/>
        <dbReference type="ChEBI" id="CHEBI:15377"/>
        <dbReference type="ChEBI" id="CHEBI:15378"/>
        <dbReference type="ChEBI" id="CHEBI:15740"/>
        <dbReference type="ChEBI" id="CHEBI:57453"/>
        <dbReference type="ChEBI" id="CHEBI:195366"/>
        <dbReference type="EC" id="3.5.1.10"/>
    </reaction>
</comment>
<dbReference type="GO" id="GO:0008864">
    <property type="term" value="F:formyltetrahydrofolate deformylase activity"/>
    <property type="evidence" value="ECO:0007669"/>
    <property type="project" value="UniProtKB-UniRule"/>
</dbReference>
<dbReference type="GO" id="GO:0006189">
    <property type="term" value="P:'de novo' IMP biosynthetic process"/>
    <property type="evidence" value="ECO:0007669"/>
    <property type="project" value="UniProtKB-UniRule"/>
</dbReference>
<evidence type="ECO:0000259" key="5">
    <source>
        <dbReference type="PROSITE" id="PS51671"/>
    </source>
</evidence>
<dbReference type="InterPro" id="IPR041729">
    <property type="entry name" value="Formyl-FH4-Hydrolase_C"/>
</dbReference>
<dbReference type="Pfam" id="PF00551">
    <property type="entry name" value="Formyl_trans_N"/>
    <property type="match status" value="1"/>
</dbReference>
<comment type="function">
    <text evidence="3">Catalyzes the hydrolysis of 10-formyltetrahydrofolate (formyl-FH4) to formate and tetrahydrofolate (FH4).</text>
</comment>
<comment type="caution">
    <text evidence="6">The sequence shown here is derived from an EMBL/GenBank/DDBJ whole genome shotgun (WGS) entry which is preliminary data.</text>
</comment>
<protein>
    <recommendedName>
        <fullName evidence="3 4">Formyltetrahydrofolate deformylase</fullName>
        <ecNumber evidence="3 4">3.5.1.10</ecNumber>
    </recommendedName>
    <alternativeName>
        <fullName evidence="3">Formyl-FH(4) hydrolase</fullName>
    </alternativeName>
</protein>
<keyword evidence="1 3" id="KW-0554">One-carbon metabolism</keyword>
<dbReference type="PANTHER" id="PTHR42706:SF1">
    <property type="entry name" value="FORMYLTETRAHYDROFOLATE DEFORMYLASE 2, MITOCHONDRIAL"/>
    <property type="match status" value="1"/>
</dbReference>
<gene>
    <name evidence="3 6" type="primary">purU</name>
    <name evidence="6" type="ORF">GCM10010990_28540</name>
</gene>
<dbReference type="SUPFAM" id="SSF53328">
    <property type="entry name" value="Formyltransferase"/>
    <property type="match status" value="1"/>
</dbReference>
<dbReference type="RefSeq" id="WP_066769008.1">
    <property type="nucleotide sequence ID" value="NZ_BMIP01000007.1"/>
</dbReference>
<dbReference type="InterPro" id="IPR004810">
    <property type="entry name" value="PurU"/>
</dbReference>
<evidence type="ECO:0000256" key="4">
    <source>
        <dbReference type="NCBIfam" id="TIGR00655"/>
    </source>
</evidence>
<evidence type="ECO:0000313" key="6">
    <source>
        <dbReference type="EMBL" id="GGD77120.1"/>
    </source>
</evidence>
<dbReference type="InterPro" id="IPR002376">
    <property type="entry name" value="Formyl_transf_N"/>
</dbReference>
<feature type="active site" evidence="3">
    <location>
        <position position="225"/>
    </location>
</feature>
<dbReference type="Proteomes" id="UP000612349">
    <property type="component" value="Unassembled WGS sequence"/>
</dbReference>
<dbReference type="NCBIfam" id="NF004684">
    <property type="entry name" value="PRK06027.1"/>
    <property type="match status" value="1"/>
</dbReference>
<sequence length="281" mass="31195">MQEFVLTLKCEGRRGVVSAVAAKLLAHGGNVVEAAQFDDPLTRLFFMRVVFTLPGAEGDFAASFAETVEQYGLDWNLRPAQRPSKVLILVSKFDHCLHDLLYRMQIGELNLECVGIVSNHPQDALSFKLPDTVTFTHLPITKVTKPQQEAQIKQIVMDTGADLVVLARYMQILSNDLSEFLSGRCINIHHSFLPGFKGAKPYHQAYERGVKMIGATAHYVTSDLDEGPIIAQDVAQVTHADTPQDMVRKGRDVERRVLANAVKMHIEGRVMLDGPKTVVFA</sequence>
<dbReference type="PANTHER" id="PTHR42706">
    <property type="entry name" value="FORMYLTETRAHYDROFOLATE DEFORMYLASE"/>
    <property type="match status" value="1"/>
</dbReference>
<dbReference type="InterPro" id="IPR002912">
    <property type="entry name" value="ACT_dom"/>
</dbReference>
<comment type="pathway">
    <text evidence="3">Purine metabolism; IMP biosynthesis via de novo pathway; formate from 10-formyl-5,6,7,8-tetrahydrofolate: step 1/1.</text>
</comment>
<organism evidence="6 7">
    <name type="scientific">Croceicoccus mobilis</name>
    <dbReference type="NCBI Taxonomy" id="1703339"/>
    <lineage>
        <taxon>Bacteria</taxon>
        <taxon>Pseudomonadati</taxon>
        <taxon>Pseudomonadota</taxon>
        <taxon>Alphaproteobacteria</taxon>
        <taxon>Sphingomonadales</taxon>
        <taxon>Erythrobacteraceae</taxon>
        <taxon>Croceicoccus</taxon>
    </lineage>
</organism>
<dbReference type="InterPro" id="IPR044074">
    <property type="entry name" value="PurU_ACT"/>
</dbReference>
<dbReference type="InterPro" id="IPR036477">
    <property type="entry name" value="Formyl_transf_N_sf"/>
</dbReference>
<dbReference type="Gene3D" id="3.30.70.260">
    <property type="match status" value="1"/>
</dbReference>
<dbReference type="Gene3D" id="3.40.50.170">
    <property type="entry name" value="Formyl transferase, N-terminal domain"/>
    <property type="match status" value="1"/>
</dbReference>
<evidence type="ECO:0000256" key="2">
    <source>
        <dbReference type="ARBA" id="ARBA00022801"/>
    </source>
</evidence>
<evidence type="ECO:0000313" key="7">
    <source>
        <dbReference type="Proteomes" id="UP000612349"/>
    </source>
</evidence>
<dbReference type="EMBL" id="BMIP01000007">
    <property type="protein sequence ID" value="GGD77120.1"/>
    <property type="molecule type" value="Genomic_DNA"/>
</dbReference>
<dbReference type="PRINTS" id="PR01575">
    <property type="entry name" value="FFH4HYDRLASE"/>
</dbReference>
<dbReference type="GO" id="GO:0006730">
    <property type="term" value="P:one-carbon metabolic process"/>
    <property type="evidence" value="ECO:0007669"/>
    <property type="project" value="UniProtKB-KW"/>
</dbReference>
<feature type="domain" description="ACT" evidence="5">
    <location>
        <begin position="5"/>
        <end position="82"/>
    </location>
</feature>
<dbReference type="AlphaFoldDB" id="A0A916Z561"/>
<dbReference type="OrthoDB" id="9806170at2"/>
<name>A0A916Z561_9SPHN</name>
<proteinExistence type="inferred from homology"/>
<reference evidence="6" key="1">
    <citation type="journal article" date="2014" name="Int. J. Syst. Evol. Microbiol.">
        <title>Complete genome sequence of Corynebacterium casei LMG S-19264T (=DSM 44701T), isolated from a smear-ripened cheese.</title>
        <authorList>
            <consortium name="US DOE Joint Genome Institute (JGI-PGF)"/>
            <person name="Walter F."/>
            <person name="Albersmeier A."/>
            <person name="Kalinowski J."/>
            <person name="Ruckert C."/>
        </authorList>
    </citation>
    <scope>NUCLEOTIDE SEQUENCE</scope>
    <source>
        <strain evidence="6">CGMCC 1.15360</strain>
    </source>
</reference>